<keyword evidence="1" id="KW-1133">Transmembrane helix</keyword>
<keyword evidence="1" id="KW-0472">Membrane</keyword>
<protein>
    <submittedName>
        <fullName evidence="2">Uncharacterized protein</fullName>
    </submittedName>
</protein>
<reference evidence="2" key="1">
    <citation type="submission" date="2024-06" db="EMBL/GenBank/DDBJ databases">
        <authorList>
            <person name="Atkinson C."/>
            <person name="McLean J."/>
            <person name="Gallagher L."/>
            <person name="Bor B."/>
            <person name="Mougous J."/>
        </authorList>
    </citation>
    <scope>NUCLEOTIDE SEQUENCE</scope>
    <source>
        <strain evidence="2">TM7-074</strain>
    </source>
</reference>
<proteinExistence type="predicted"/>
<organism evidence="2">
    <name type="scientific">Candidatus Nanosynbacter sp. TM7-074</name>
    <dbReference type="NCBI Taxonomy" id="3158573"/>
    <lineage>
        <taxon>Bacteria</taxon>
        <taxon>Candidatus Saccharimonadota</taxon>
        <taxon>Candidatus Saccharimonadia</taxon>
        <taxon>Candidatus Nanosynbacterales</taxon>
        <taxon>Candidatus Nanosynbacteraceae</taxon>
        <taxon>Candidatus Nanosynbacter</taxon>
    </lineage>
</organism>
<name>A0AB39J8P8_9BACT</name>
<dbReference type="AlphaFoldDB" id="A0AB39J8P8"/>
<accession>A0AB39J8P8</accession>
<keyword evidence="1" id="KW-0812">Transmembrane</keyword>
<evidence type="ECO:0000313" key="2">
    <source>
        <dbReference type="EMBL" id="XDN89116.1"/>
    </source>
</evidence>
<dbReference type="EMBL" id="CP158487">
    <property type="protein sequence ID" value="XDN89116.1"/>
    <property type="molecule type" value="Genomic_DNA"/>
</dbReference>
<gene>
    <name evidence="2" type="ORF">TM074_00140</name>
</gene>
<evidence type="ECO:0000256" key="1">
    <source>
        <dbReference type="SAM" id="Phobius"/>
    </source>
</evidence>
<sequence length="74" mass="7995">MNFVKYVKYTGLAIIAIFTAFIAFISAAVFIEVTTWDEAGKWIIKAAELAGVGLLLSIVMSIIGTIVAKDAKKK</sequence>
<feature type="transmembrane region" description="Helical" evidence="1">
    <location>
        <begin position="12"/>
        <end position="31"/>
    </location>
</feature>
<feature type="transmembrane region" description="Helical" evidence="1">
    <location>
        <begin position="43"/>
        <end position="68"/>
    </location>
</feature>
<dbReference type="RefSeq" id="WP_369000399.1">
    <property type="nucleotide sequence ID" value="NZ_CP158487.1"/>
</dbReference>